<feature type="transmembrane region" description="Helical" evidence="6">
    <location>
        <begin position="270"/>
        <end position="288"/>
    </location>
</feature>
<evidence type="ECO:0000256" key="6">
    <source>
        <dbReference type="SAM" id="Phobius"/>
    </source>
</evidence>
<evidence type="ECO:0000313" key="11">
    <source>
        <dbReference type="EMBL" id="WML88345.1"/>
    </source>
</evidence>
<dbReference type="Proteomes" id="UP001229862">
    <property type="component" value="Chromosome"/>
</dbReference>
<evidence type="ECO:0000256" key="3">
    <source>
        <dbReference type="ARBA" id="ARBA00022553"/>
    </source>
</evidence>
<dbReference type="Pfam" id="PF00072">
    <property type="entry name" value="Response_reg"/>
    <property type="match status" value="1"/>
</dbReference>
<dbReference type="Gene3D" id="2.60.40.2380">
    <property type="match status" value="1"/>
</dbReference>
<dbReference type="SMART" id="SM00448">
    <property type="entry name" value="REC"/>
    <property type="match status" value="1"/>
</dbReference>
<keyword evidence="6" id="KW-0812">Transmembrane</keyword>
<dbReference type="SMART" id="SM00388">
    <property type="entry name" value="HisKA"/>
    <property type="match status" value="1"/>
</dbReference>
<dbReference type="InterPro" id="IPR005467">
    <property type="entry name" value="His_kinase_dom"/>
</dbReference>
<proteinExistence type="predicted"/>
<keyword evidence="12" id="KW-1185">Reference proteome</keyword>
<dbReference type="CDD" id="cd17546">
    <property type="entry name" value="REC_hyHK_CKI1_RcsC-like"/>
    <property type="match status" value="1"/>
</dbReference>
<dbReference type="Gene3D" id="3.30.565.10">
    <property type="entry name" value="Histidine kinase-like ATPase, C-terminal domain"/>
    <property type="match status" value="1"/>
</dbReference>
<dbReference type="SUPFAM" id="SSF52172">
    <property type="entry name" value="CheY-like"/>
    <property type="match status" value="1"/>
</dbReference>
<sequence>MFRTILLLIGGMLISLAAQALPAAMELDANTAQAWVYPHIAIAQDPTGNWRVTDAARVSEHFQADWHYHPQIGYTTAVYWARFDIHNSTAQNRNGYVLFRGQYPSTVQAYVYPSAAVPPVSLAPLQAVDSLRMPAYYLDLAPYSRVSVYLRVQNPNIPLSFEVEFNATEYLLLAAIHDYLFYGIVLGGMLALAAYNLLTYFKLTEISFLSLAFFIVFVTLELSRLTGLLHVITLFQEHYLLIQSVFAYAAIASGAHFFHHLMGLPKQLPYFVVPLRLVFWGALLSILLNHWFAFGAWLTSLLGFLLLSIIVPATFTLWRRGLREAKSFAWASSIVTLSSIPLILVGFGLVHNLPYAIDIMHVGMLAFMILLSLSQAERTRILHEQTQRAEATSKAKGEFLASMSHELRTPMNAVIGTGTLLQTTPLNPQQQEYVDRLDTAANHMLNLINDILDLARLENTLPVIESHPFTLGELLENLEKLLHEHAQQKSLTLKLHSDFSLQTLLLGDLTRLSQILLNLLNNALKFTATGSVSLAIRDLGADVTGKVLLHFDVTDTGIGIDPTQQAQLFEPFSATQTSTDKRFKGTGLGLSISHKLVAAMGGTLAVSSTPKQGSRFFFSLDFDLARVDTHCSVSQQDDIAVIKRLPTATTYRILLVDDDDLNLFFGRALLKTLHVDVVIADSGAAALQQLQQHTIDLVLMDVSMPEMNGYETTQRIRADARFTHLPIIALTAHAIAGERERCLAAGMNDYLTKPFVPATMQVMLERWLPHIAAP</sequence>
<dbReference type="EMBL" id="JAVFKN010000013">
    <property type="protein sequence ID" value="MDQ5769094.1"/>
    <property type="molecule type" value="Genomic_DNA"/>
</dbReference>
<accession>A0AA51MQ71</accession>
<dbReference type="PROSITE" id="PS50110">
    <property type="entry name" value="RESPONSE_REGULATORY"/>
    <property type="match status" value="1"/>
</dbReference>
<dbReference type="AlphaFoldDB" id="A0AA51MQ71"/>
<dbReference type="PANTHER" id="PTHR45339">
    <property type="entry name" value="HYBRID SIGNAL TRANSDUCTION HISTIDINE KINASE J"/>
    <property type="match status" value="1"/>
</dbReference>
<dbReference type="GO" id="GO:0000155">
    <property type="term" value="F:phosphorelay sensor kinase activity"/>
    <property type="evidence" value="ECO:0007669"/>
    <property type="project" value="InterPro"/>
</dbReference>
<evidence type="ECO:0000256" key="7">
    <source>
        <dbReference type="SAM" id="SignalP"/>
    </source>
</evidence>
<dbReference type="SUPFAM" id="SSF47384">
    <property type="entry name" value="Homodimeric domain of signal transducing histidine kinase"/>
    <property type="match status" value="1"/>
</dbReference>
<dbReference type="RefSeq" id="WP_308135013.1">
    <property type="nucleotide sequence ID" value="NZ_CP133197.1"/>
</dbReference>
<dbReference type="InterPro" id="IPR011623">
    <property type="entry name" value="7TMR_DISM_rcpt_extracell_dom1"/>
</dbReference>
<dbReference type="InterPro" id="IPR004358">
    <property type="entry name" value="Sig_transdc_His_kin-like_C"/>
</dbReference>
<organism evidence="11">
    <name type="scientific">Thiothrix subterranea</name>
    <dbReference type="NCBI Taxonomy" id="2735563"/>
    <lineage>
        <taxon>Bacteria</taxon>
        <taxon>Pseudomonadati</taxon>
        <taxon>Pseudomonadota</taxon>
        <taxon>Gammaproteobacteria</taxon>
        <taxon>Thiotrichales</taxon>
        <taxon>Thiotrichaceae</taxon>
        <taxon>Thiothrix</taxon>
    </lineage>
</organism>
<keyword evidence="3 5" id="KW-0597">Phosphoprotein</keyword>
<keyword evidence="4" id="KW-0902">Two-component regulatory system</keyword>
<feature type="domain" description="Response regulatory" evidence="9">
    <location>
        <begin position="652"/>
        <end position="768"/>
    </location>
</feature>
<dbReference type="InterPro" id="IPR011622">
    <property type="entry name" value="7TMR_DISM_rcpt_extracell_dom2"/>
</dbReference>
<evidence type="ECO:0000256" key="2">
    <source>
        <dbReference type="ARBA" id="ARBA00012438"/>
    </source>
</evidence>
<dbReference type="CDD" id="cd16922">
    <property type="entry name" value="HATPase_EvgS-ArcB-TorS-like"/>
    <property type="match status" value="1"/>
</dbReference>
<feature type="transmembrane region" description="Helical" evidence="6">
    <location>
        <begin position="179"/>
        <end position="201"/>
    </location>
</feature>
<dbReference type="PROSITE" id="PS50109">
    <property type="entry name" value="HIS_KIN"/>
    <property type="match status" value="1"/>
</dbReference>
<evidence type="ECO:0000256" key="1">
    <source>
        <dbReference type="ARBA" id="ARBA00000085"/>
    </source>
</evidence>
<keyword evidence="6" id="KW-0472">Membrane</keyword>
<gene>
    <name evidence="10" type="ORF">RCC75_11175</name>
    <name evidence="11" type="ORF">RCG00_08175</name>
</gene>
<dbReference type="Pfam" id="PF07696">
    <property type="entry name" value="7TMR-DISMED2"/>
    <property type="match status" value="1"/>
</dbReference>
<dbReference type="EC" id="2.7.13.3" evidence="2"/>
<dbReference type="InterPro" id="IPR036890">
    <property type="entry name" value="HATPase_C_sf"/>
</dbReference>
<dbReference type="Pfam" id="PF02518">
    <property type="entry name" value="HATPase_c"/>
    <property type="match status" value="1"/>
</dbReference>
<dbReference type="InterPro" id="IPR003594">
    <property type="entry name" value="HATPase_dom"/>
</dbReference>
<feature type="transmembrane region" description="Helical" evidence="6">
    <location>
        <begin position="208"/>
        <end position="232"/>
    </location>
</feature>
<feature type="transmembrane region" description="Helical" evidence="6">
    <location>
        <begin position="294"/>
        <end position="315"/>
    </location>
</feature>
<evidence type="ECO:0000256" key="5">
    <source>
        <dbReference type="PROSITE-ProRule" id="PRU00169"/>
    </source>
</evidence>
<feature type="transmembrane region" description="Helical" evidence="6">
    <location>
        <begin position="238"/>
        <end position="258"/>
    </location>
</feature>
<dbReference type="InterPro" id="IPR036097">
    <property type="entry name" value="HisK_dim/P_sf"/>
</dbReference>
<feature type="signal peptide" evidence="7">
    <location>
        <begin position="1"/>
        <end position="20"/>
    </location>
</feature>
<dbReference type="SMART" id="SM00387">
    <property type="entry name" value="HATPase_c"/>
    <property type="match status" value="1"/>
</dbReference>
<name>A0AA51MQ71_9GAMM</name>
<dbReference type="FunFam" id="3.30.565.10:FF:000010">
    <property type="entry name" value="Sensor histidine kinase RcsC"/>
    <property type="match status" value="1"/>
</dbReference>
<evidence type="ECO:0000256" key="4">
    <source>
        <dbReference type="ARBA" id="ARBA00023012"/>
    </source>
</evidence>
<dbReference type="InterPro" id="IPR003661">
    <property type="entry name" value="HisK_dim/P_dom"/>
</dbReference>
<feature type="chain" id="PRO_5041418242" description="histidine kinase" evidence="7">
    <location>
        <begin position="21"/>
        <end position="774"/>
    </location>
</feature>
<dbReference type="SUPFAM" id="SSF55874">
    <property type="entry name" value="ATPase domain of HSP90 chaperone/DNA topoisomerase II/histidine kinase"/>
    <property type="match status" value="1"/>
</dbReference>
<keyword evidence="7" id="KW-0732">Signal</keyword>
<dbReference type="Pfam" id="PF07695">
    <property type="entry name" value="7TMR-DISM_7TM"/>
    <property type="match status" value="1"/>
</dbReference>
<comment type="catalytic activity">
    <reaction evidence="1">
        <text>ATP + protein L-histidine = ADP + protein N-phospho-L-histidine.</text>
        <dbReference type="EC" id="2.7.13.3"/>
    </reaction>
</comment>
<dbReference type="Gene3D" id="1.10.287.130">
    <property type="match status" value="1"/>
</dbReference>
<feature type="transmembrane region" description="Helical" evidence="6">
    <location>
        <begin position="327"/>
        <end position="349"/>
    </location>
</feature>
<dbReference type="PRINTS" id="PR00344">
    <property type="entry name" value="BCTRLSENSOR"/>
</dbReference>
<dbReference type="InterPro" id="IPR011006">
    <property type="entry name" value="CheY-like_superfamily"/>
</dbReference>
<dbReference type="Proteomes" id="UP001223336">
    <property type="component" value="Unassembled WGS sequence"/>
</dbReference>
<dbReference type="PANTHER" id="PTHR45339:SF5">
    <property type="entry name" value="HISTIDINE KINASE"/>
    <property type="match status" value="1"/>
</dbReference>
<keyword evidence="6" id="KW-1133">Transmembrane helix</keyword>
<dbReference type="Pfam" id="PF00512">
    <property type="entry name" value="HisKA"/>
    <property type="match status" value="1"/>
</dbReference>
<protein>
    <recommendedName>
        <fullName evidence="2">histidine kinase</fullName>
        <ecNumber evidence="2">2.7.13.3</ecNumber>
    </recommendedName>
</protein>
<dbReference type="CDD" id="cd00082">
    <property type="entry name" value="HisKA"/>
    <property type="match status" value="1"/>
</dbReference>
<feature type="modified residue" description="4-aspartylphosphate" evidence="5">
    <location>
        <position position="701"/>
    </location>
</feature>
<reference evidence="11 12" key="1">
    <citation type="submission" date="2023-08" db="EMBL/GenBank/DDBJ databases">
        <title>New molecular markers tilS and rpoB for phylogenetic and monitoring studies of the genus Thiothrix biodiversity.</title>
        <authorList>
            <person name="Ravin N.V."/>
            <person name="Smolyakov D."/>
            <person name="Markov N.D."/>
            <person name="Beletsky A.V."/>
            <person name="Mardanov A.V."/>
            <person name="Rudenko T.S."/>
            <person name="Grabovich M.Y."/>
        </authorList>
    </citation>
    <scope>NUCLEOTIDE SEQUENCE</scope>
    <source>
        <strain evidence="11">DNT52</strain>
        <strain evidence="10 12">H33</strain>
    </source>
</reference>
<evidence type="ECO:0000313" key="12">
    <source>
        <dbReference type="Proteomes" id="UP001223336"/>
    </source>
</evidence>
<evidence type="ECO:0000313" key="10">
    <source>
        <dbReference type="EMBL" id="MDQ5769094.1"/>
    </source>
</evidence>
<evidence type="ECO:0000259" key="9">
    <source>
        <dbReference type="PROSITE" id="PS50110"/>
    </source>
</evidence>
<dbReference type="InterPro" id="IPR001789">
    <property type="entry name" value="Sig_transdc_resp-reg_receiver"/>
</dbReference>
<dbReference type="EMBL" id="CP133217">
    <property type="protein sequence ID" value="WML88345.1"/>
    <property type="molecule type" value="Genomic_DNA"/>
</dbReference>
<feature type="domain" description="Histidine kinase" evidence="8">
    <location>
        <begin position="402"/>
        <end position="624"/>
    </location>
</feature>
<dbReference type="Gene3D" id="3.40.50.2300">
    <property type="match status" value="1"/>
</dbReference>
<evidence type="ECO:0000259" key="8">
    <source>
        <dbReference type="PROSITE" id="PS50109"/>
    </source>
</evidence>